<organism evidence="1">
    <name type="scientific">Cacopsylla melanoneura</name>
    <dbReference type="NCBI Taxonomy" id="428564"/>
    <lineage>
        <taxon>Eukaryota</taxon>
        <taxon>Metazoa</taxon>
        <taxon>Ecdysozoa</taxon>
        <taxon>Arthropoda</taxon>
        <taxon>Hexapoda</taxon>
        <taxon>Insecta</taxon>
        <taxon>Pterygota</taxon>
        <taxon>Neoptera</taxon>
        <taxon>Paraneoptera</taxon>
        <taxon>Hemiptera</taxon>
        <taxon>Sternorrhyncha</taxon>
        <taxon>Psylloidea</taxon>
        <taxon>Psyllidae</taxon>
        <taxon>Psyllinae</taxon>
        <taxon>Cacopsylla</taxon>
    </lineage>
</organism>
<dbReference type="EMBL" id="HBUF01457366">
    <property type="protein sequence ID" value="CAG6743978.1"/>
    <property type="molecule type" value="Transcribed_RNA"/>
</dbReference>
<dbReference type="EMBL" id="HBUF01457367">
    <property type="protein sequence ID" value="CAG6743979.1"/>
    <property type="molecule type" value="Transcribed_RNA"/>
</dbReference>
<dbReference type="EMBL" id="HBUF01457365">
    <property type="protein sequence ID" value="CAG6743977.1"/>
    <property type="molecule type" value="Transcribed_RNA"/>
</dbReference>
<evidence type="ECO:0000313" key="1">
    <source>
        <dbReference type="EMBL" id="CAG6650418.1"/>
    </source>
</evidence>
<accession>A0A8D8W963</accession>
<protein>
    <submittedName>
        <fullName evidence="1">Uncharacterized protein</fullName>
    </submittedName>
</protein>
<proteinExistence type="predicted"/>
<dbReference type="EMBL" id="HBUF01162198">
    <property type="protein sequence ID" value="CAG6650418.1"/>
    <property type="molecule type" value="Transcribed_RNA"/>
</dbReference>
<reference evidence="1" key="1">
    <citation type="submission" date="2021-05" db="EMBL/GenBank/DDBJ databases">
        <authorList>
            <person name="Alioto T."/>
            <person name="Alioto T."/>
            <person name="Gomez Garrido J."/>
        </authorList>
    </citation>
    <scope>NUCLEOTIDE SEQUENCE</scope>
</reference>
<sequence length="123" mass="14146">MQGIHRHIGNLLRGYLNPYTFCLWACSLTLMGRNGSIYLDSVENPTSRPYILRVKTSNLRTVLKRPLLLVTSNLLIPSRSLSSWEFLPIRKRVSQRRLVTTMISTRILNTSMKSLEALSTIQR</sequence>
<dbReference type="AlphaFoldDB" id="A0A8D8W963"/>
<dbReference type="EMBL" id="HBUF01162199">
    <property type="protein sequence ID" value="CAG6650419.1"/>
    <property type="molecule type" value="Transcribed_RNA"/>
</dbReference>
<name>A0A8D8W963_9HEMI</name>